<accession>B0DV82</accession>
<name>B0DV82_LACBS</name>
<evidence type="ECO:0000313" key="1">
    <source>
        <dbReference type="EMBL" id="EDR01466.1"/>
    </source>
</evidence>
<dbReference type="AlphaFoldDB" id="B0DV82"/>
<reference evidence="1 2" key="1">
    <citation type="journal article" date="2008" name="Nature">
        <title>The genome of Laccaria bicolor provides insights into mycorrhizal symbiosis.</title>
        <authorList>
            <person name="Martin F."/>
            <person name="Aerts A."/>
            <person name="Ahren D."/>
            <person name="Brun A."/>
            <person name="Danchin E.G.J."/>
            <person name="Duchaussoy F."/>
            <person name="Gibon J."/>
            <person name="Kohler A."/>
            <person name="Lindquist E."/>
            <person name="Pereda V."/>
            <person name="Salamov A."/>
            <person name="Shapiro H.J."/>
            <person name="Wuyts J."/>
            <person name="Blaudez D."/>
            <person name="Buee M."/>
            <person name="Brokstein P."/>
            <person name="Canbaeck B."/>
            <person name="Cohen D."/>
            <person name="Courty P.E."/>
            <person name="Coutinho P.M."/>
            <person name="Delaruelle C."/>
            <person name="Detter J.C."/>
            <person name="Deveau A."/>
            <person name="DiFazio S."/>
            <person name="Duplessis S."/>
            <person name="Fraissinet-Tachet L."/>
            <person name="Lucic E."/>
            <person name="Frey-Klett P."/>
            <person name="Fourrey C."/>
            <person name="Feussner I."/>
            <person name="Gay G."/>
            <person name="Grimwood J."/>
            <person name="Hoegger P.J."/>
            <person name="Jain P."/>
            <person name="Kilaru S."/>
            <person name="Labbe J."/>
            <person name="Lin Y.C."/>
            <person name="Legue V."/>
            <person name="Le Tacon F."/>
            <person name="Marmeisse R."/>
            <person name="Melayah D."/>
            <person name="Montanini B."/>
            <person name="Muratet M."/>
            <person name="Nehls U."/>
            <person name="Niculita-Hirzel H."/>
            <person name="Oudot-Le Secq M.P."/>
            <person name="Peter M."/>
            <person name="Quesneville H."/>
            <person name="Rajashekar B."/>
            <person name="Reich M."/>
            <person name="Rouhier N."/>
            <person name="Schmutz J."/>
            <person name="Yin T."/>
            <person name="Chalot M."/>
            <person name="Henrissat B."/>
            <person name="Kuees U."/>
            <person name="Lucas S."/>
            <person name="Van de Peer Y."/>
            <person name="Podila G.K."/>
            <person name="Polle A."/>
            <person name="Pukkila P.J."/>
            <person name="Richardson P.M."/>
            <person name="Rouze P."/>
            <person name="Sanders I.R."/>
            <person name="Stajich J.E."/>
            <person name="Tunlid A."/>
            <person name="Tuskan G."/>
            <person name="Grigoriev I.V."/>
        </authorList>
    </citation>
    <scope>NUCLEOTIDE SEQUENCE [LARGE SCALE GENOMIC DNA]</scope>
    <source>
        <strain evidence="2">S238N-H82 / ATCC MYA-4686</strain>
    </source>
</reference>
<dbReference type="GeneID" id="6083458"/>
<sequence>MLAWLPSRPINNVSGGRLTLLCVGTLSSISHSRSLLDTLFSTIHWLSVTLTVLATSLLIASDAGPQCIAFDIYWNLFAFGFRGRDYNAGRQESWGTSGSAKDITTNGRPWVSVRLIKCARSDFEGQYTNAIYVINGDSKNPFTIYIYDATAKSWSAQNTTTKRVSGGNPQFDPTNMPIPTRSFFALDMALLKSASPKAIPWIDVQTPDFNSGQSMDSYQIVMALAQNHIHILGVPGISAGEAKIFVMCDCTLPYYLFSFSFFVVKHL</sequence>
<dbReference type="EMBL" id="DS547138">
    <property type="protein sequence ID" value="EDR01466.1"/>
    <property type="molecule type" value="Genomic_DNA"/>
</dbReference>
<keyword evidence="2" id="KW-1185">Reference proteome</keyword>
<dbReference type="KEGG" id="lbc:LACBIDRAFT_310848"/>
<dbReference type="HOGENOM" id="CLU_1042318_0_0_1"/>
<dbReference type="OrthoDB" id="10443985at2759"/>
<gene>
    <name evidence="1" type="ORF">LACBIDRAFT_310848</name>
</gene>
<dbReference type="InParanoid" id="B0DV82"/>
<organism evidence="2">
    <name type="scientific">Laccaria bicolor (strain S238N-H82 / ATCC MYA-4686)</name>
    <name type="common">Bicoloured deceiver</name>
    <name type="synonym">Laccaria laccata var. bicolor</name>
    <dbReference type="NCBI Taxonomy" id="486041"/>
    <lineage>
        <taxon>Eukaryota</taxon>
        <taxon>Fungi</taxon>
        <taxon>Dikarya</taxon>
        <taxon>Basidiomycota</taxon>
        <taxon>Agaricomycotina</taxon>
        <taxon>Agaricomycetes</taxon>
        <taxon>Agaricomycetidae</taxon>
        <taxon>Agaricales</taxon>
        <taxon>Agaricineae</taxon>
        <taxon>Hydnangiaceae</taxon>
        <taxon>Laccaria</taxon>
    </lineage>
</organism>
<dbReference type="RefSeq" id="XP_001887818.1">
    <property type="nucleotide sequence ID" value="XM_001887783.1"/>
</dbReference>
<protein>
    <submittedName>
        <fullName evidence="1">Predicted protein</fullName>
    </submittedName>
</protein>
<dbReference type="Proteomes" id="UP000001194">
    <property type="component" value="Unassembled WGS sequence"/>
</dbReference>
<proteinExistence type="predicted"/>
<evidence type="ECO:0000313" key="2">
    <source>
        <dbReference type="Proteomes" id="UP000001194"/>
    </source>
</evidence>